<name>A0A975SPS9_9RHOO</name>
<dbReference type="InterPro" id="IPR014956">
    <property type="entry name" value="ParBc_2"/>
</dbReference>
<proteinExistence type="predicted"/>
<evidence type="ECO:0000313" key="2">
    <source>
        <dbReference type="Proteomes" id="UP000683428"/>
    </source>
</evidence>
<reference evidence="1" key="1">
    <citation type="submission" date="2020-11" db="EMBL/GenBank/DDBJ databases">
        <title>Azospira inquinata sp. nov.</title>
        <authorList>
            <person name="Moe W.M."/>
            <person name="Mikes M.C."/>
        </authorList>
    </citation>
    <scope>NUCLEOTIDE SEQUENCE</scope>
    <source>
        <strain evidence="1">Azo-3</strain>
    </source>
</reference>
<dbReference type="EMBL" id="CP064782">
    <property type="protein sequence ID" value="QWT50316.1"/>
    <property type="molecule type" value="Genomic_DNA"/>
</dbReference>
<evidence type="ECO:0000313" key="1">
    <source>
        <dbReference type="EMBL" id="QWT50316.1"/>
    </source>
</evidence>
<dbReference type="PIRSF" id="PIRSF029669">
    <property type="entry name" value="UCP029669"/>
    <property type="match status" value="1"/>
</dbReference>
<organism evidence="1 2">
    <name type="scientific">Azospira inquinata</name>
    <dbReference type="NCBI Taxonomy" id="2785627"/>
    <lineage>
        <taxon>Bacteria</taxon>
        <taxon>Pseudomonadati</taxon>
        <taxon>Pseudomonadota</taxon>
        <taxon>Betaproteobacteria</taxon>
        <taxon>Rhodocyclales</taxon>
        <taxon>Rhodocyclaceae</taxon>
        <taxon>Azospira</taxon>
    </lineage>
</organism>
<keyword evidence="2" id="KW-1185">Reference proteome</keyword>
<dbReference type="RefSeq" id="WP_216130615.1">
    <property type="nucleotide sequence ID" value="NZ_CP064782.1"/>
</dbReference>
<dbReference type="KEGG" id="aiq:Azoinq_06950"/>
<dbReference type="CDD" id="cd16390">
    <property type="entry name" value="ParB_N_Srx_like"/>
    <property type="match status" value="1"/>
</dbReference>
<accession>A0A975SPS9</accession>
<dbReference type="InterPro" id="IPR016932">
    <property type="entry name" value="UCP029669"/>
</dbReference>
<protein>
    <recommendedName>
        <fullName evidence="3">ParB-like nuclease</fullName>
    </recommendedName>
</protein>
<dbReference type="AlphaFoldDB" id="A0A975SPS9"/>
<dbReference type="Pfam" id="PF08857">
    <property type="entry name" value="ParBc_2"/>
    <property type="match status" value="1"/>
</dbReference>
<gene>
    <name evidence="1" type="ORF">Azoinq_06950</name>
</gene>
<evidence type="ECO:0008006" key="3">
    <source>
        <dbReference type="Google" id="ProtNLM"/>
    </source>
</evidence>
<dbReference type="Proteomes" id="UP000683428">
    <property type="component" value="Chromosome"/>
</dbReference>
<sequence length="198" mass="22131">MASLHEAPVHKLRPTQLTVGMIEVHDKQKHLESLAPAAQRDFMAVHPIPAVKGPGDQLFITDHHHLARAAQDAGVESGFFQVEADFSAYDEGRFWPEMDKHAWVHPLDRHGVRHYYTLIPKHVSQLEDDVYRSLAGYVRNAGGYDKTPTAFAEFVWADFFRRSIPVEAVQADFSEAVTQGCALALSDQAKGLPGYRGK</sequence>